<keyword evidence="1" id="KW-0969">Cilium</keyword>
<gene>
    <name evidence="1" type="ORF">P6P90_02440</name>
</gene>
<protein>
    <submittedName>
        <fullName evidence="1">Flagellar motor switch protein FliG</fullName>
    </submittedName>
</protein>
<evidence type="ECO:0000313" key="2">
    <source>
        <dbReference type="Proteomes" id="UP001218246"/>
    </source>
</evidence>
<dbReference type="RefSeq" id="WP_124563956.1">
    <property type="nucleotide sequence ID" value="NZ_JARRRY010000001.1"/>
</dbReference>
<dbReference type="SUPFAM" id="SSF102405">
    <property type="entry name" value="MCP/YpsA-like"/>
    <property type="match status" value="1"/>
</dbReference>
<sequence length="165" mass="19251">MNLFVCGSNQLTSADKKVIRTFLKQYAPKHSIHVLCYKSIENEVLRFFLENETYAPHLHIYTFQPFANMTAWFQDMVSHFLSLGAHYTSFNHVLIPLYRSDYVQYTRNLVKQVDLVVCFYNGDTHKSVIAADIAKENGIDTFICDLPGEHTERANRQLERMLRLL</sequence>
<keyword evidence="2" id="KW-1185">Reference proteome</keyword>
<accession>A0ABT6H137</accession>
<dbReference type="Proteomes" id="UP001218246">
    <property type="component" value="Unassembled WGS sequence"/>
</dbReference>
<proteinExistence type="predicted"/>
<organism evidence="1 2">
    <name type="scientific">Ectobacillus antri</name>
    <dbReference type="NCBI Taxonomy" id="2486280"/>
    <lineage>
        <taxon>Bacteria</taxon>
        <taxon>Bacillati</taxon>
        <taxon>Bacillota</taxon>
        <taxon>Bacilli</taxon>
        <taxon>Bacillales</taxon>
        <taxon>Bacillaceae</taxon>
        <taxon>Ectobacillus</taxon>
    </lineage>
</organism>
<dbReference type="EMBL" id="JARULN010000001">
    <property type="protein sequence ID" value="MDG5752859.1"/>
    <property type="molecule type" value="Genomic_DNA"/>
</dbReference>
<name>A0ABT6H137_9BACI</name>
<keyword evidence="1" id="KW-0282">Flagellum</keyword>
<comment type="caution">
    <text evidence="1">The sequence shown here is derived from an EMBL/GenBank/DDBJ whole genome shotgun (WGS) entry which is preliminary data.</text>
</comment>
<reference evidence="1 2" key="1">
    <citation type="submission" date="2023-04" db="EMBL/GenBank/DDBJ databases">
        <title>Ectobacillus antri isolated from activated sludge.</title>
        <authorList>
            <person name="Yan P."/>
            <person name="Liu X."/>
        </authorList>
    </citation>
    <scope>NUCLEOTIDE SEQUENCE [LARGE SCALE GENOMIC DNA]</scope>
    <source>
        <strain evidence="1 2">C18H</strain>
    </source>
</reference>
<evidence type="ECO:0000313" key="1">
    <source>
        <dbReference type="EMBL" id="MDG5752859.1"/>
    </source>
</evidence>
<keyword evidence="1" id="KW-0966">Cell projection</keyword>